<dbReference type="PANTHER" id="PTHR15020:SF50">
    <property type="entry name" value="UPF0659 PROTEIN YMR090W"/>
    <property type="match status" value="1"/>
</dbReference>
<dbReference type="EMBL" id="LABY01000263">
    <property type="protein sequence ID" value="KMO29219.1"/>
    <property type="molecule type" value="Genomic_DNA"/>
</dbReference>
<proteinExistence type="predicted"/>
<evidence type="ECO:0000259" key="1">
    <source>
        <dbReference type="Pfam" id="PF13460"/>
    </source>
</evidence>
<name>A0A0J6S6A7_9HYPH</name>
<evidence type="ECO:0000313" key="2">
    <source>
        <dbReference type="EMBL" id="KMO29219.1"/>
    </source>
</evidence>
<organism evidence="2 3">
    <name type="scientific">Methylobacterium variabile</name>
    <dbReference type="NCBI Taxonomy" id="298794"/>
    <lineage>
        <taxon>Bacteria</taxon>
        <taxon>Pseudomonadati</taxon>
        <taxon>Pseudomonadota</taxon>
        <taxon>Alphaproteobacteria</taxon>
        <taxon>Hyphomicrobiales</taxon>
        <taxon>Methylobacteriaceae</taxon>
        <taxon>Methylobacterium</taxon>
    </lineage>
</organism>
<sequence length="216" mass="22980">MAHLLVIGASQGIGLETVKAALAAGHRVRAFARSAGRIALSDPNLERFPGDALSAPDVAGALEGIDAVVQALGVPFRDLFGPVRLFSDATNVLVPAMETAGVRRLVAVTGFGTGDSRAAIGPLQRLPFRLVFGRAYDDKDAQEMRIRRSSLDWTFVRPGVLTGGPATGRYRVLDRPSSWTNGLIARADVAQFIVREIVENGHVGRAVVLVSHPLPL</sequence>
<dbReference type="OrthoDB" id="7352421at2"/>
<keyword evidence="3" id="KW-1185">Reference proteome</keyword>
<dbReference type="Pfam" id="PF13460">
    <property type="entry name" value="NAD_binding_10"/>
    <property type="match status" value="1"/>
</dbReference>
<feature type="domain" description="NAD(P)-binding" evidence="1">
    <location>
        <begin position="8"/>
        <end position="197"/>
    </location>
</feature>
<dbReference type="SUPFAM" id="SSF51735">
    <property type="entry name" value="NAD(P)-binding Rossmann-fold domains"/>
    <property type="match status" value="1"/>
</dbReference>
<dbReference type="AlphaFoldDB" id="A0A0J6S6A7"/>
<dbReference type="InterPro" id="IPR016040">
    <property type="entry name" value="NAD(P)-bd_dom"/>
</dbReference>
<dbReference type="InterPro" id="IPR036291">
    <property type="entry name" value="NAD(P)-bd_dom_sf"/>
</dbReference>
<dbReference type="RefSeq" id="WP_048447964.1">
    <property type="nucleotide sequence ID" value="NZ_LABY01000263.1"/>
</dbReference>
<dbReference type="PANTHER" id="PTHR15020">
    <property type="entry name" value="FLAVIN REDUCTASE-RELATED"/>
    <property type="match status" value="1"/>
</dbReference>
<dbReference type="Proteomes" id="UP000035955">
    <property type="component" value="Unassembled WGS sequence"/>
</dbReference>
<dbReference type="Gene3D" id="3.40.50.720">
    <property type="entry name" value="NAD(P)-binding Rossmann-like Domain"/>
    <property type="match status" value="1"/>
</dbReference>
<dbReference type="PATRIC" id="fig|298794.3.peg.4218"/>
<comment type="caution">
    <text evidence="2">The sequence shown here is derived from an EMBL/GenBank/DDBJ whole genome shotgun (WGS) entry which is preliminary data.</text>
</comment>
<evidence type="ECO:0000313" key="3">
    <source>
        <dbReference type="Proteomes" id="UP000035955"/>
    </source>
</evidence>
<accession>A0A0J6S6A7</accession>
<protein>
    <submittedName>
        <fullName evidence="2">Epimerase</fullName>
    </submittedName>
</protein>
<reference evidence="2 3" key="1">
    <citation type="submission" date="2015-03" db="EMBL/GenBank/DDBJ databases">
        <title>Genome sequencing of Methylobacterium variabile DSM 16961.</title>
        <authorList>
            <person name="Chaudhry V."/>
            <person name="Patil P.B."/>
        </authorList>
    </citation>
    <scope>NUCLEOTIDE SEQUENCE [LARGE SCALE GENOMIC DNA]</scope>
    <source>
        <strain evidence="2 3">DSM 16961</strain>
    </source>
</reference>
<gene>
    <name evidence="2" type="ORF">VQ02_30315</name>
</gene>